<keyword evidence="2" id="KW-1185">Reference proteome</keyword>
<dbReference type="Proteomes" id="UP000887013">
    <property type="component" value="Unassembled WGS sequence"/>
</dbReference>
<evidence type="ECO:0000313" key="1">
    <source>
        <dbReference type="EMBL" id="GFT31756.1"/>
    </source>
</evidence>
<dbReference type="AlphaFoldDB" id="A0A8X6TMK7"/>
<protein>
    <submittedName>
        <fullName evidence="1">Uncharacterized protein</fullName>
    </submittedName>
</protein>
<accession>A0A8X6TMK7</accession>
<name>A0A8X6TMK7_NEPPI</name>
<dbReference type="OrthoDB" id="6421947at2759"/>
<organism evidence="1 2">
    <name type="scientific">Nephila pilipes</name>
    <name type="common">Giant wood spider</name>
    <name type="synonym">Nephila maculata</name>
    <dbReference type="NCBI Taxonomy" id="299642"/>
    <lineage>
        <taxon>Eukaryota</taxon>
        <taxon>Metazoa</taxon>
        <taxon>Ecdysozoa</taxon>
        <taxon>Arthropoda</taxon>
        <taxon>Chelicerata</taxon>
        <taxon>Arachnida</taxon>
        <taxon>Araneae</taxon>
        <taxon>Araneomorphae</taxon>
        <taxon>Entelegynae</taxon>
        <taxon>Araneoidea</taxon>
        <taxon>Nephilidae</taxon>
        <taxon>Nephila</taxon>
    </lineage>
</organism>
<feature type="non-terminal residue" evidence="1">
    <location>
        <position position="92"/>
    </location>
</feature>
<dbReference type="EMBL" id="BMAW01013061">
    <property type="protein sequence ID" value="GFT31756.1"/>
    <property type="molecule type" value="Genomic_DNA"/>
</dbReference>
<gene>
    <name evidence="1" type="ORF">NPIL_23411</name>
</gene>
<evidence type="ECO:0000313" key="2">
    <source>
        <dbReference type="Proteomes" id="UP000887013"/>
    </source>
</evidence>
<proteinExistence type="predicted"/>
<sequence>VRSKPKKVLNLYEAFGTTVKKTCSGSDLRPLLVVEVMENKLIKRYMVPHCDYACQYLHDSTVVGACPYARILTHEMIFPYDVIQEKTDRNNS</sequence>
<reference evidence="1" key="1">
    <citation type="submission" date="2020-08" db="EMBL/GenBank/DDBJ databases">
        <title>Multicomponent nature underlies the extraordinary mechanical properties of spider dragline silk.</title>
        <authorList>
            <person name="Kono N."/>
            <person name="Nakamura H."/>
            <person name="Mori M."/>
            <person name="Yoshida Y."/>
            <person name="Ohtoshi R."/>
            <person name="Malay A.D."/>
            <person name="Moran D.A.P."/>
            <person name="Tomita M."/>
            <person name="Numata K."/>
            <person name="Arakawa K."/>
        </authorList>
    </citation>
    <scope>NUCLEOTIDE SEQUENCE</scope>
</reference>
<comment type="caution">
    <text evidence="1">The sequence shown here is derived from an EMBL/GenBank/DDBJ whole genome shotgun (WGS) entry which is preliminary data.</text>
</comment>